<evidence type="ECO:0000259" key="7">
    <source>
        <dbReference type="PROSITE" id="PS50850"/>
    </source>
</evidence>
<dbReference type="Pfam" id="PF07690">
    <property type="entry name" value="MFS_1"/>
    <property type="match status" value="1"/>
</dbReference>
<feature type="domain" description="Major facilitator superfamily (MFS) profile" evidence="7">
    <location>
        <begin position="23"/>
        <end position="465"/>
    </location>
</feature>
<dbReference type="InterPro" id="IPR011701">
    <property type="entry name" value="MFS"/>
</dbReference>
<feature type="transmembrane region" description="Helical" evidence="6">
    <location>
        <begin position="89"/>
        <end position="108"/>
    </location>
</feature>
<dbReference type="Gene3D" id="1.20.1250.20">
    <property type="entry name" value="MFS general substrate transporter like domains"/>
    <property type="match status" value="1"/>
</dbReference>
<feature type="transmembrane region" description="Helical" evidence="6">
    <location>
        <begin position="417"/>
        <end position="434"/>
    </location>
</feature>
<evidence type="ECO:0000313" key="9">
    <source>
        <dbReference type="Proteomes" id="UP000572680"/>
    </source>
</evidence>
<feature type="transmembrane region" description="Helical" evidence="6">
    <location>
        <begin position="277"/>
        <end position="293"/>
    </location>
</feature>
<evidence type="ECO:0000256" key="3">
    <source>
        <dbReference type="ARBA" id="ARBA00022692"/>
    </source>
</evidence>
<organism evidence="8 9">
    <name type="scientific">Actinomadura namibiensis</name>
    <dbReference type="NCBI Taxonomy" id="182080"/>
    <lineage>
        <taxon>Bacteria</taxon>
        <taxon>Bacillati</taxon>
        <taxon>Actinomycetota</taxon>
        <taxon>Actinomycetes</taxon>
        <taxon>Streptosporangiales</taxon>
        <taxon>Thermomonosporaceae</taxon>
        <taxon>Actinomadura</taxon>
    </lineage>
</organism>
<dbReference type="PANTHER" id="PTHR42718">
    <property type="entry name" value="MAJOR FACILITATOR SUPERFAMILY MULTIDRUG TRANSPORTER MFSC"/>
    <property type="match status" value="1"/>
</dbReference>
<keyword evidence="2" id="KW-0813">Transport</keyword>
<keyword evidence="5 6" id="KW-0472">Membrane</keyword>
<dbReference type="SUPFAM" id="SSF103473">
    <property type="entry name" value="MFS general substrate transporter"/>
    <property type="match status" value="1"/>
</dbReference>
<feature type="transmembrane region" description="Helical" evidence="6">
    <location>
        <begin position="179"/>
        <end position="198"/>
    </location>
</feature>
<feature type="transmembrane region" description="Helical" evidence="6">
    <location>
        <begin position="210"/>
        <end position="229"/>
    </location>
</feature>
<dbReference type="AlphaFoldDB" id="A0A7W3QQW7"/>
<accession>A0A7W3QQW7</accession>
<feature type="transmembrane region" description="Helical" evidence="6">
    <location>
        <begin position="58"/>
        <end position="77"/>
    </location>
</feature>
<name>A0A7W3QQW7_ACTNM</name>
<reference evidence="8 9" key="1">
    <citation type="submission" date="2020-08" db="EMBL/GenBank/DDBJ databases">
        <title>Genomic Encyclopedia of Type Strains, Phase IV (KMG-IV): sequencing the most valuable type-strain genomes for metagenomic binning, comparative biology and taxonomic classification.</title>
        <authorList>
            <person name="Goeker M."/>
        </authorList>
    </citation>
    <scope>NUCLEOTIDE SEQUENCE [LARGE SCALE GENOMIC DNA]</scope>
    <source>
        <strain evidence="8 9">DSM 44197</strain>
    </source>
</reference>
<dbReference type="RefSeq" id="WP_182847732.1">
    <property type="nucleotide sequence ID" value="NZ_BAAALP010000025.1"/>
</dbReference>
<feature type="transmembrane region" description="Helical" evidence="6">
    <location>
        <begin position="235"/>
        <end position="257"/>
    </location>
</feature>
<feature type="transmembrane region" description="Helical" evidence="6">
    <location>
        <begin position="348"/>
        <end position="367"/>
    </location>
</feature>
<keyword evidence="4 6" id="KW-1133">Transmembrane helix</keyword>
<dbReference type="GO" id="GO:0022857">
    <property type="term" value="F:transmembrane transporter activity"/>
    <property type="evidence" value="ECO:0007669"/>
    <property type="project" value="InterPro"/>
</dbReference>
<feature type="transmembrane region" description="Helical" evidence="6">
    <location>
        <begin position="114"/>
        <end position="134"/>
    </location>
</feature>
<dbReference type="InterPro" id="IPR020846">
    <property type="entry name" value="MFS_dom"/>
</dbReference>
<evidence type="ECO:0000256" key="6">
    <source>
        <dbReference type="SAM" id="Phobius"/>
    </source>
</evidence>
<keyword evidence="3 6" id="KW-0812">Transmembrane</keyword>
<feature type="transmembrane region" description="Helical" evidence="6">
    <location>
        <begin position="146"/>
        <end position="167"/>
    </location>
</feature>
<gene>
    <name evidence="8" type="ORF">HNR61_007435</name>
</gene>
<evidence type="ECO:0000256" key="2">
    <source>
        <dbReference type="ARBA" id="ARBA00022448"/>
    </source>
</evidence>
<dbReference type="Proteomes" id="UP000572680">
    <property type="component" value="Unassembled WGS sequence"/>
</dbReference>
<dbReference type="GO" id="GO:0005886">
    <property type="term" value="C:plasma membrane"/>
    <property type="evidence" value="ECO:0007669"/>
    <property type="project" value="UniProtKB-SubCell"/>
</dbReference>
<dbReference type="PROSITE" id="PS50850">
    <property type="entry name" value="MFS"/>
    <property type="match status" value="1"/>
</dbReference>
<protein>
    <submittedName>
        <fullName evidence="8">MFS family permease</fullName>
    </submittedName>
</protein>
<feature type="transmembrane region" description="Helical" evidence="6">
    <location>
        <begin position="313"/>
        <end position="336"/>
    </location>
</feature>
<proteinExistence type="predicted"/>
<dbReference type="PANTHER" id="PTHR42718:SF9">
    <property type="entry name" value="MAJOR FACILITATOR SUPERFAMILY MULTIDRUG TRANSPORTER MFSC"/>
    <property type="match status" value="1"/>
</dbReference>
<evidence type="ECO:0000313" key="8">
    <source>
        <dbReference type="EMBL" id="MBA8955753.1"/>
    </source>
</evidence>
<dbReference type="InterPro" id="IPR036259">
    <property type="entry name" value="MFS_trans_sf"/>
</dbReference>
<evidence type="ECO:0000256" key="4">
    <source>
        <dbReference type="ARBA" id="ARBA00022989"/>
    </source>
</evidence>
<dbReference type="EMBL" id="JACJIA010000013">
    <property type="protein sequence ID" value="MBA8955753.1"/>
    <property type="molecule type" value="Genomic_DNA"/>
</dbReference>
<feature type="transmembrane region" description="Helical" evidence="6">
    <location>
        <begin position="440"/>
        <end position="460"/>
    </location>
</feature>
<evidence type="ECO:0000256" key="5">
    <source>
        <dbReference type="ARBA" id="ARBA00023136"/>
    </source>
</evidence>
<comment type="caution">
    <text evidence="8">The sequence shown here is derived from an EMBL/GenBank/DDBJ whole genome shotgun (WGS) entry which is preliminary data.</text>
</comment>
<keyword evidence="9" id="KW-1185">Reference proteome</keyword>
<feature type="transmembrane region" description="Helical" evidence="6">
    <location>
        <begin position="373"/>
        <end position="396"/>
    </location>
</feature>
<feature type="transmembrane region" description="Helical" evidence="6">
    <location>
        <begin position="20"/>
        <end position="38"/>
    </location>
</feature>
<comment type="subcellular location">
    <subcellularLocation>
        <location evidence="1">Cell membrane</location>
        <topology evidence="1">Multi-pass membrane protein</topology>
    </subcellularLocation>
</comment>
<evidence type="ECO:0000256" key="1">
    <source>
        <dbReference type="ARBA" id="ARBA00004651"/>
    </source>
</evidence>
<sequence length="469" mass="46798">MTATARPAVPPPAGPPVGSVTAVVGLLVLFEVVSGFLQAGIAPMLPGIGRELGVSDSALTWVISVQLLGAAVCVPAFGRLGDLYGHRRMLRIALVSVAVGAVLVAAAPNFAVLLLGRALQGPLAALLPLEIALVSDRLPVAMARRAIARLVGALTLGSLLGALGMGLADEALGDVRAALWVPAALALVCVPVSFVAVPESVRRGGGRVDWPGVSLLSLTMIALLAGVSGAERGGWLSAGTLGPLALGALLLAAWVVVELRSAEPLVDLRAMAGRHVAPFYATSFAFGIVYFGSQSPNATFLATDPAEGYGFGMSALSIALVTLPATVAAMLASTLLPRVAARTGYRRALVGSFALVAAGFGGFAAFHGALWPLVVSLLLAGVGLGASLSAMPTVIVEASDPSRTGVAAALYNNVKTLGGAVAGGVFGSLLSGIGGQGGYVAVWLAGAAGALVAAGCAMIARRQETGATV</sequence>